<dbReference type="AlphaFoldDB" id="E4X0V9"/>
<dbReference type="PANTHER" id="PTHR46005">
    <property type="entry name" value="RHO GTPASE-ACTIVATING PROTEIN 190"/>
    <property type="match status" value="1"/>
</dbReference>
<dbReference type="GO" id="GO:0008361">
    <property type="term" value="P:regulation of cell size"/>
    <property type="evidence" value="ECO:0007669"/>
    <property type="project" value="TreeGrafter"/>
</dbReference>
<evidence type="ECO:0000313" key="2">
    <source>
        <dbReference type="EMBL" id="CBY22994.1"/>
    </source>
</evidence>
<dbReference type="GO" id="GO:0050770">
    <property type="term" value="P:regulation of axonogenesis"/>
    <property type="evidence" value="ECO:0007669"/>
    <property type="project" value="TreeGrafter"/>
</dbReference>
<dbReference type="GO" id="GO:0007266">
    <property type="term" value="P:Rho protein signal transduction"/>
    <property type="evidence" value="ECO:0007669"/>
    <property type="project" value="TreeGrafter"/>
</dbReference>
<feature type="region of interest" description="Disordered" evidence="1">
    <location>
        <begin position="507"/>
        <end position="552"/>
    </location>
</feature>
<dbReference type="EMBL" id="FN653020">
    <property type="protein sequence ID" value="CBY22994.1"/>
    <property type="molecule type" value="Genomic_DNA"/>
</dbReference>
<dbReference type="InterPro" id="IPR051978">
    <property type="entry name" value="Rho-GAP_domain"/>
</dbReference>
<proteinExistence type="predicted"/>
<dbReference type="GO" id="GO:0005829">
    <property type="term" value="C:cytosol"/>
    <property type="evidence" value="ECO:0007669"/>
    <property type="project" value="TreeGrafter"/>
</dbReference>
<gene>
    <name evidence="2" type="ORF">GSOID_T00014917001</name>
</gene>
<sequence length="1044" mass="118589">MFKNEKGKRTSSSYKVSVIGCSGPVGSNQNQLGGDSDLVGIGKSSFCARFMYPDQDEYSQMDKRSIISSVDFASGLINYHHTLWWGTTVVEPDEKTELSFSLLEQTVFVDDSSLKVFDADKLKKEPYEKRCAIEVFKNWRQRKFKGFANFNDAPEQENDKMPDKFKIDAFLLLIDVSKERHDKQPIENQLVLVEKILKNMKDIKKTPVVVALTKYDKVAESPRLEDDIIVKIKDFFKPGRKIRFWRFGHKPKRPEIEKKLFKQREVPIIETSADDNVNISETFQVIASLVDKRRNNKESRKSVEVKPFRQAREEVFRNGARINDDFKEFLKENLVQYETTYRELEKIFHPDSTAFKTFVRLFGTNMARKVWRERVKDLKNLYHDTIIRGYKHYVDMALGELIADSFQNATPTWDELIDEVKKKHNFDKWFINLPNYDAVNGHNGKSGDDGKYWYEDEHVNQTSDIRIPIHVLTDEYAGELFKKDTLGKIERLKLANQAVRSVSSLQLTEQSKSTNSIPNRLGKCSSPSMHSSSTNEQMSENDLSSIGKPDPTGLRLNPNRWCWNGDRNNTIKILFISQTPIPLQKFYESLGSSVEIIQFNETFSKMDLNQLYPPNSPNGVMTVYSNGENLQFCKNWLTMATLEEDAPLKAIPVSLVMNPNHEMDPHERQRHAIDGKDFFNEINGALSAGFFFSPPSNQPLHLPQKMKEFVHELANLSSLKSSIVKNAPASQKLQEVAGSPDIDESSIVLGVCAPALDRESSEIFQKYLVQQLSYGVGKLGSSWLQIEDIIFEFFEFGNGPSVDQPDVSHVDGLIFCFSKLNGLQSCGEFFSRLHASKKPFQLFQTTTTQDSLVQLATKEFGEVKYEIIRSSQLLSPLLTKEQQNEARLERKFEEIINAAKASKSIGRMFSDGTTDGTLATPDSTFSTLDKNSNFGSSSISVESSDAAENVRDRAMRFNERHFAAGRSKVTVNHHVGRLDRSKLEGLDAKLADVYSEKRRVSMPTSMIGDFLSPSIASSLSSSVTRVSGLVTGCLVRSSLFLFFI</sequence>
<dbReference type="SUPFAM" id="SSF52540">
    <property type="entry name" value="P-loop containing nucleoside triphosphate hydrolases"/>
    <property type="match status" value="1"/>
</dbReference>
<dbReference type="GO" id="GO:0005096">
    <property type="term" value="F:GTPase activator activity"/>
    <property type="evidence" value="ECO:0007669"/>
    <property type="project" value="TreeGrafter"/>
</dbReference>
<feature type="compositionally biased region" description="Polar residues" evidence="1">
    <location>
        <begin position="507"/>
        <end position="518"/>
    </location>
</feature>
<dbReference type="Gene3D" id="3.40.50.300">
    <property type="entry name" value="P-loop containing nucleotide triphosphate hydrolases"/>
    <property type="match status" value="2"/>
</dbReference>
<dbReference type="OrthoDB" id="9994905at2759"/>
<keyword evidence="3" id="KW-1185">Reference proteome</keyword>
<evidence type="ECO:0000256" key="1">
    <source>
        <dbReference type="SAM" id="MobiDB-lite"/>
    </source>
</evidence>
<accession>E4X0V9</accession>
<reference evidence="2" key="1">
    <citation type="journal article" date="2010" name="Science">
        <title>Plasticity of animal genome architecture unmasked by rapid evolution of a pelagic tunicate.</title>
        <authorList>
            <person name="Denoeud F."/>
            <person name="Henriet S."/>
            <person name="Mungpakdee S."/>
            <person name="Aury J.M."/>
            <person name="Da Silva C."/>
            <person name="Brinkmann H."/>
            <person name="Mikhaleva J."/>
            <person name="Olsen L.C."/>
            <person name="Jubin C."/>
            <person name="Canestro C."/>
            <person name="Bouquet J.M."/>
            <person name="Danks G."/>
            <person name="Poulain J."/>
            <person name="Campsteijn C."/>
            <person name="Adamski M."/>
            <person name="Cross I."/>
            <person name="Yadetie F."/>
            <person name="Muffato M."/>
            <person name="Louis A."/>
            <person name="Butcher S."/>
            <person name="Tsagkogeorga G."/>
            <person name="Konrad A."/>
            <person name="Singh S."/>
            <person name="Jensen M.F."/>
            <person name="Cong E.H."/>
            <person name="Eikeseth-Otteraa H."/>
            <person name="Noel B."/>
            <person name="Anthouard V."/>
            <person name="Porcel B.M."/>
            <person name="Kachouri-Lafond R."/>
            <person name="Nishino A."/>
            <person name="Ugolini M."/>
            <person name="Chourrout P."/>
            <person name="Nishida H."/>
            <person name="Aasland R."/>
            <person name="Huzurbazar S."/>
            <person name="Westhof E."/>
            <person name="Delsuc F."/>
            <person name="Lehrach H."/>
            <person name="Reinhardt R."/>
            <person name="Weissenbach J."/>
            <person name="Roy S.W."/>
            <person name="Artiguenave F."/>
            <person name="Postlethwait J.H."/>
            <person name="Manak J.R."/>
            <person name="Thompson E.M."/>
            <person name="Jaillon O."/>
            <person name="Du Pasquier L."/>
            <person name="Boudinot P."/>
            <person name="Liberles D.A."/>
            <person name="Volff J.N."/>
            <person name="Philippe H."/>
            <person name="Lenhard B."/>
            <person name="Roest Crollius H."/>
            <person name="Wincker P."/>
            <person name="Chourrout D."/>
        </authorList>
    </citation>
    <scope>NUCLEOTIDE SEQUENCE [LARGE SCALE GENOMIC DNA]</scope>
</reference>
<dbReference type="CDD" id="cd00882">
    <property type="entry name" value="Ras_like_GTPase"/>
    <property type="match status" value="1"/>
</dbReference>
<dbReference type="PANTHER" id="PTHR46005:SF4">
    <property type="entry name" value="RHO GTPASE-ACTIVATING PROTEIN 190"/>
    <property type="match status" value="1"/>
</dbReference>
<protein>
    <submittedName>
        <fullName evidence="2">Uncharacterized protein</fullName>
    </submittedName>
</protein>
<dbReference type="InterPro" id="IPR027417">
    <property type="entry name" value="P-loop_NTPase"/>
</dbReference>
<evidence type="ECO:0000313" key="3">
    <source>
        <dbReference type="Proteomes" id="UP000001307"/>
    </source>
</evidence>
<dbReference type="Proteomes" id="UP000001307">
    <property type="component" value="Unassembled WGS sequence"/>
</dbReference>
<name>E4X0V9_OIKDI</name>
<organism evidence="2">
    <name type="scientific">Oikopleura dioica</name>
    <name type="common">Tunicate</name>
    <dbReference type="NCBI Taxonomy" id="34765"/>
    <lineage>
        <taxon>Eukaryota</taxon>
        <taxon>Metazoa</taxon>
        <taxon>Chordata</taxon>
        <taxon>Tunicata</taxon>
        <taxon>Appendicularia</taxon>
        <taxon>Copelata</taxon>
        <taxon>Oikopleuridae</taxon>
        <taxon>Oikopleura</taxon>
    </lineage>
</organism>
<feature type="compositionally biased region" description="Polar residues" evidence="1">
    <location>
        <begin position="525"/>
        <end position="544"/>
    </location>
</feature>
<dbReference type="InParanoid" id="E4X0V9"/>